<reference evidence="3 4" key="1">
    <citation type="submission" date="2025-04" db="UniProtKB">
        <authorList>
            <consortium name="RefSeq"/>
        </authorList>
    </citation>
    <scope>IDENTIFICATION</scope>
    <source>
        <tissue evidence="3 4">Tentacle</tissue>
    </source>
</reference>
<dbReference type="Proteomes" id="UP000515163">
    <property type="component" value="Unplaced"/>
</dbReference>
<dbReference type="RefSeq" id="XP_031568434.1">
    <property type="nucleotide sequence ID" value="XM_031712574.1"/>
</dbReference>
<evidence type="ECO:0000313" key="4">
    <source>
        <dbReference type="RefSeq" id="XP_031568434.1"/>
    </source>
</evidence>
<feature type="compositionally biased region" description="Basic and acidic residues" evidence="1">
    <location>
        <begin position="887"/>
        <end position="900"/>
    </location>
</feature>
<organism evidence="2 6">
    <name type="scientific">Actinia tenebrosa</name>
    <name type="common">Australian red waratah sea anemone</name>
    <dbReference type="NCBI Taxonomy" id="6105"/>
    <lineage>
        <taxon>Eukaryota</taxon>
        <taxon>Metazoa</taxon>
        <taxon>Cnidaria</taxon>
        <taxon>Anthozoa</taxon>
        <taxon>Hexacorallia</taxon>
        <taxon>Actiniaria</taxon>
        <taxon>Actiniidae</taxon>
        <taxon>Actinia</taxon>
    </lineage>
</organism>
<feature type="compositionally biased region" description="Low complexity" evidence="1">
    <location>
        <begin position="915"/>
        <end position="975"/>
    </location>
</feature>
<feature type="region of interest" description="Disordered" evidence="1">
    <location>
        <begin position="235"/>
        <end position="256"/>
    </location>
</feature>
<dbReference type="RefSeq" id="XP_031568433.1">
    <property type="nucleotide sequence ID" value="XM_031712573.1"/>
</dbReference>
<accession>A0A6P8IN17</accession>
<evidence type="ECO:0000313" key="2">
    <source>
        <dbReference type="Proteomes" id="UP000515163"/>
    </source>
</evidence>
<dbReference type="RefSeq" id="XP_031568437.1">
    <property type="nucleotide sequence ID" value="XM_031712577.1"/>
</dbReference>
<evidence type="ECO:0000313" key="6">
    <source>
        <dbReference type="RefSeq" id="XP_031568436.1"/>
    </source>
</evidence>
<name>A0A6P8IN17_ACTTE</name>
<feature type="compositionally biased region" description="Polar residues" evidence="1">
    <location>
        <begin position="443"/>
        <end position="459"/>
    </location>
</feature>
<evidence type="ECO:0000313" key="3">
    <source>
        <dbReference type="RefSeq" id="XP_031568433.1"/>
    </source>
</evidence>
<evidence type="ECO:0000313" key="7">
    <source>
        <dbReference type="RefSeq" id="XP_031568437.1"/>
    </source>
</evidence>
<dbReference type="KEGG" id="aten:116303112"/>
<dbReference type="OrthoDB" id="5982944at2759"/>
<proteinExistence type="predicted"/>
<gene>
    <name evidence="3 4 5 6 7" type="primary">LOC116303112</name>
</gene>
<evidence type="ECO:0000313" key="5">
    <source>
        <dbReference type="RefSeq" id="XP_031568435.1"/>
    </source>
</evidence>
<dbReference type="RefSeq" id="XP_031568435.1">
    <property type="nucleotide sequence ID" value="XM_031712575.1"/>
</dbReference>
<feature type="region of interest" description="Disordered" evidence="1">
    <location>
        <begin position="913"/>
        <end position="1016"/>
    </location>
</feature>
<feature type="region of interest" description="Disordered" evidence="1">
    <location>
        <begin position="365"/>
        <end position="402"/>
    </location>
</feature>
<feature type="compositionally biased region" description="Basic and acidic residues" evidence="1">
    <location>
        <begin position="1005"/>
        <end position="1016"/>
    </location>
</feature>
<feature type="compositionally biased region" description="Basic and acidic residues" evidence="1">
    <location>
        <begin position="245"/>
        <end position="256"/>
    </location>
</feature>
<feature type="compositionally biased region" description="Basic and acidic residues" evidence="1">
    <location>
        <begin position="460"/>
        <end position="470"/>
    </location>
</feature>
<feature type="region of interest" description="Disordered" evidence="1">
    <location>
        <begin position="716"/>
        <end position="794"/>
    </location>
</feature>
<feature type="region of interest" description="Disordered" evidence="1">
    <location>
        <begin position="443"/>
        <end position="470"/>
    </location>
</feature>
<feature type="compositionally biased region" description="Basic and acidic residues" evidence="1">
    <location>
        <begin position="1182"/>
        <end position="1200"/>
    </location>
</feature>
<sequence>MELQYQSTNRDPISWASLRFPSRRPNGTTQHYREWQGQRISGFSDHMEDPTFHKSTAGLTGDNSPFSESEDFRTSRFNHIIIPKPNMAYARYPGQVSLNRDTPYWDAQRSLSRQDEDGFTASSSFVNQDLNKLNGVSYKPELLVNNSYKHSRNLRDSEPSSSRKMYKRSADAVERDGENATSAFKVFKRNDNKRQFSRINERNKNLPPPPPLVKANERMKMNSKLETKSRENIIVIGDSPPPQARSEKCHSKSRKDPFKLETISRETLHHSKPISSTRVHTMEYQQPIGPPKTYSPRDEREALELTQRCHCHHYDNMPYVSKGLPRFSNVRNDRVCSAKTMPFVTTQNATRSHYEPHTGIQCYSDHHSSVTYSPTRKTSGLHKNNHSRSHMSPSRNASSPTFCDSHEALHAWRVKSQLTESPSDSQINNAFVADVLRNDSKDVSSNLLDSRSPFKQDSSAVREQRQSKDHRLQTTVVKDKVVRSQMNGTENLAIQNNLEYPCQRREELAFRFLNQKMPQLSKTDQAKLSKLFEIHCQAKNSRHQFIIAQQPSRASEIYDYHEVEKLAVSQSPNVQSSSSVTQKSKHEQKQETLRSLLLSPNSQGKGCPVLTNTTRDKVVMRSGLTDSALISPRKGHQLSHLPVYSSPAKGCCLSLSGNMTTRGKPGVMSQATFSSSLPNGDRLYGKASQDKKILEMTSKSNASRSPPNLASYKKSLKETKNQKGISSQPIGSTDTEKAPLVQKNRIAMFQSPPQSRRLSYPLENSRLNENRSPENSSVRLQRTKSEGDHKNHCGTDVSSLLDNFREDETTQQPCGGYAFDHDSMPIIVAVHSIVVKDDNQEGIEIGREEKTKGAILKKSSAITSSHCVVDPISTSKNEPTRYQRLLPKPDTKSEKTNLSEKMHVSGDQLVREQMASLSSSSSTSLTSSSSSSSSSLSTSQLSSSSVLPLSSLPSASSSSSTTIASSPSSSSATAAEIGQPVNKVSTTSSIPSHRDDYKQVSQASDRVRKDISSNDLNVKHKGDKAVLADDTSNTINVDSTTSVPSEISTNGSSSLPNKSAEEVENKGKSSKSIMNKCLSVQELSKKIMETRERIVKENIDWKKKLLRRLEFVLIKKLKRAERETGNKASIDLLPEKKVKGKEEKKKAKNCKRNKSCSDETSPNVEQEGKDAKEKSQGTTQKSSDKINEANNANKEKKIFHPKYDITELDESKVDEESKSKTISRKESVDSVIMSQDEIHADVNEENFPNKNEMLVAATVNDGTTDEQCNGGFLPSLSPAREDEGFADYSSCSDLVIAE</sequence>
<feature type="region of interest" description="Disordered" evidence="1">
    <location>
        <begin position="149"/>
        <end position="174"/>
    </location>
</feature>
<feature type="compositionally biased region" description="Basic residues" evidence="1">
    <location>
        <begin position="379"/>
        <end position="389"/>
    </location>
</feature>
<feature type="compositionally biased region" description="Polar residues" evidence="1">
    <location>
        <begin position="369"/>
        <end position="378"/>
    </location>
</feature>
<feature type="compositionally biased region" description="Polar residues" evidence="1">
    <location>
        <begin position="1034"/>
        <end position="1057"/>
    </location>
</feature>
<feature type="region of interest" description="Disordered" evidence="1">
    <location>
        <begin position="1139"/>
        <end position="1200"/>
    </location>
</feature>
<evidence type="ECO:0000256" key="1">
    <source>
        <dbReference type="SAM" id="MobiDB-lite"/>
    </source>
</evidence>
<feature type="compositionally biased region" description="Polar residues" evidence="1">
    <location>
        <begin position="982"/>
        <end position="991"/>
    </location>
</feature>
<feature type="region of interest" description="Disordered" evidence="1">
    <location>
        <begin position="870"/>
        <end position="900"/>
    </location>
</feature>
<feature type="unsure residue" description="D or N" evidence="6">
    <location>
        <position position="996"/>
    </location>
</feature>
<feature type="compositionally biased region" description="Low complexity" evidence="1">
    <location>
        <begin position="569"/>
        <end position="582"/>
    </location>
</feature>
<feature type="compositionally biased region" description="Polar residues" evidence="1">
    <location>
        <begin position="722"/>
        <end position="733"/>
    </location>
</feature>
<protein>
    <submittedName>
        <fullName evidence="3 4">Uncharacterized protein LOC116303112 isoform X1</fullName>
    </submittedName>
</protein>
<keyword evidence="2" id="KW-1185">Reference proteome</keyword>
<feature type="compositionally biased region" description="Basic and acidic residues" evidence="1">
    <location>
        <begin position="783"/>
        <end position="793"/>
    </location>
</feature>
<feature type="compositionally biased region" description="Polar residues" evidence="1">
    <location>
        <begin position="390"/>
        <end position="402"/>
    </location>
</feature>
<feature type="region of interest" description="Disordered" evidence="1">
    <location>
        <begin position="1034"/>
        <end position="1070"/>
    </location>
</feature>
<feature type="region of interest" description="Disordered" evidence="1">
    <location>
        <begin position="569"/>
        <end position="610"/>
    </location>
</feature>
<feature type="compositionally biased region" description="Basic and acidic residues" evidence="1">
    <location>
        <begin position="1166"/>
        <end position="1175"/>
    </location>
</feature>
<dbReference type="RefSeq" id="XP_031568436.1">
    <property type="nucleotide sequence ID" value="XM_031712576.1"/>
</dbReference>